<evidence type="ECO:0000313" key="2">
    <source>
        <dbReference type="Proteomes" id="UP000301309"/>
    </source>
</evidence>
<organism evidence="1 2">
    <name type="scientific">Streptomyces violaceusniger</name>
    <dbReference type="NCBI Taxonomy" id="68280"/>
    <lineage>
        <taxon>Bacteria</taxon>
        <taxon>Bacillati</taxon>
        <taxon>Actinomycetota</taxon>
        <taxon>Actinomycetes</taxon>
        <taxon>Kitasatosporales</taxon>
        <taxon>Streptomycetaceae</taxon>
        <taxon>Streptomyces</taxon>
        <taxon>Streptomyces violaceusniger group</taxon>
    </lineage>
</organism>
<proteinExistence type="predicted"/>
<evidence type="ECO:0000313" key="1">
    <source>
        <dbReference type="EMBL" id="GDY56127.1"/>
    </source>
</evidence>
<protein>
    <submittedName>
        <fullName evidence="1">Uncharacterized protein</fullName>
    </submittedName>
</protein>
<name>A0A4D4LC35_STRVO</name>
<comment type="caution">
    <text evidence="1">The sequence shown here is derived from an EMBL/GenBank/DDBJ whole genome shotgun (WGS) entry which is preliminary data.</text>
</comment>
<gene>
    <name evidence="1" type="ORF">SVIO_067500</name>
</gene>
<dbReference type="Proteomes" id="UP000301309">
    <property type="component" value="Unassembled WGS sequence"/>
</dbReference>
<reference evidence="1 2" key="1">
    <citation type="journal article" date="2020" name="Int. J. Syst. Evol. Microbiol.">
        <title>Reclassification of Streptomyces castelarensis and Streptomyces sporoclivatus as later heterotypic synonyms of Streptomyces antimycoticus.</title>
        <authorList>
            <person name="Komaki H."/>
            <person name="Tamura T."/>
        </authorList>
    </citation>
    <scope>NUCLEOTIDE SEQUENCE [LARGE SCALE GENOMIC DNA]</scope>
    <source>
        <strain evidence="1 2">NBRC 13459</strain>
    </source>
</reference>
<accession>A0A4D4LC35</accession>
<keyword evidence="2" id="KW-1185">Reference proteome</keyword>
<dbReference type="EMBL" id="BJHW01000001">
    <property type="protein sequence ID" value="GDY56127.1"/>
    <property type="molecule type" value="Genomic_DNA"/>
</dbReference>
<sequence length="61" mass="6684">MFEAPTAFPFGLFLSHHYLGPGMGGTERIAAFRLLMWTLAFGARGLFPYPVADGLTAHLRS</sequence>
<dbReference type="AlphaFoldDB" id="A0A4D4LC35"/>